<evidence type="ECO:0000259" key="14">
    <source>
        <dbReference type="Pfam" id="PF02114"/>
    </source>
</evidence>
<evidence type="ECO:0000256" key="2">
    <source>
        <dbReference type="ARBA" id="ARBA00004437"/>
    </source>
</evidence>
<keyword evidence="9" id="KW-0969">Cilium</keyword>
<dbReference type="GO" id="GO:0007601">
    <property type="term" value="P:visual perception"/>
    <property type="evidence" value="ECO:0007669"/>
    <property type="project" value="UniProtKB-KW"/>
</dbReference>
<evidence type="ECO:0000256" key="1">
    <source>
        <dbReference type="ARBA" id="ARBA00004123"/>
    </source>
</evidence>
<dbReference type="InterPro" id="IPR051499">
    <property type="entry name" value="Phosducin-like_reg"/>
</dbReference>
<keyword evidence="8" id="KW-0716">Sensory transduction</keyword>
<evidence type="ECO:0000256" key="13">
    <source>
        <dbReference type="ARBA" id="ARBA00040013"/>
    </source>
</evidence>
<feature type="domain" description="Phosducin" evidence="14">
    <location>
        <begin position="49"/>
        <end position="282"/>
    </location>
</feature>
<gene>
    <name evidence="15" type="ORF">JRQ81_014520</name>
</gene>
<keyword evidence="6" id="KW-0963">Cytoplasm</keyword>
<keyword evidence="7" id="KW-0597">Phosphoprotein</keyword>
<dbReference type="GO" id="GO:0005829">
    <property type="term" value="C:cytosol"/>
    <property type="evidence" value="ECO:0007669"/>
    <property type="project" value="UniProtKB-SubCell"/>
</dbReference>
<dbReference type="GO" id="GO:0001750">
    <property type="term" value="C:photoreceptor outer segment"/>
    <property type="evidence" value="ECO:0007669"/>
    <property type="project" value="UniProtKB-SubCell"/>
</dbReference>
<evidence type="ECO:0000256" key="12">
    <source>
        <dbReference type="ARBA" id="ARBA00023305"/>
    </source>
</evidence>
<evidence type="ECO:0000256" key="5">
    <source>
        <dbReference type="ARBA" id="ARBA00009686"/>
    </source>
</evidence>
<dbReference type="InterPro" id="IPR036249">
    <property type="entry name" value="Thioredoxin-like_sf"/>
</dbReference>
<dbReference type="AlphaFoldDB" id="A0A9Q1B3L2"/>
<proteinExistence type="inferred from homology"/>
<dbReference type="Proteomes" id="UP001142489">
    <property type="component" value="Unassembled WGS sequence"/>
</dbReference>
<dbReference type="InterPro" id="IPR001200">
    <property type="entry name" value="Phosducin"/>
</dbReference>
<dbReference type="EMBL" id="JAPFRF010000005">
    <property type="protein sequence ID" value="KAJ7332340.1"/>
    <property type="molecule type" value="Genomic_DNA"/>
</dbReference>
<organism evidence="15 16">
    <name type="scientific">Phrynocephalus forsythii</name>
    <dbReference type="NCBI Taxonomy" id="171643"/>
    <lineage>
        <taxon>Eukaryota</taxon>
        <taxon>Metazoa</taxon>
        <taxon>Chordata</taxon>
        <taxon>Craniata</taxon>
        <taxon>Vertebrata</taxon>
        <taxon>Euteleostomi</taxon>
        <taxon>Lepidosauria</taxon>
        <taxon>Squamata</taxon>
        <taxon>Bifurcata</taxon>
        <taxon>Unidentata</taxon>
        <taxon>Episquamata</taxon>
        <taxon>Toxicofera</taxon>
        <taxon>Iguania</taxon>
        <taxon>Acrodonta</taxon>
        <taxon>Agamidae</taxon>
        <taxon>Agaminae</taxon>
        <taxon>Phrynocephalus</taxon>
    </lineage>
</organism>
<dbReference type="Gene3D" id="1.10.168.10">
    <property type="entry name" value="Phosducin, domain 2"/>
    <property type="match status" value="1"/>
</dbReference>
<evidence type="ECO:0000256" key="9">
    <source>
        <dbReference type="ARBA" id="ARBA00023069"/>
    </source>
</evidence>
<name>A0A9Q1B3L2_9SAUR</name>
<reference evidence="15" key="1">
    <citation type="journal article" date="2023" name="DNA Res.">
        <title>Chromosome-level genome assembly of Phrynocephalus forsythii using third-generation DNA sequencing and Hi-C analysis.</title>
        <authorList>
            <person name="Qi Y."/>
            <person name="Zhao W."/>
            <person name="Zhao Y."/>
            <person name="Niu C."/>
            <person name="Cao S."/>
            <person name="Zhang Y."/>
        </authorList>
    </citation>
    <scope>NUCLEOTIDE SEQUENCE</scope>
    <source>
        <tissue evidence="15">Muscle</tissue>
    </source>
</reference>
<evidence type="ECO:0000256" key="4">
    <source>
        <dbReference type="ARBA" id="ARBA00004514"/>
    </source>
</evidence>
<dbReference type="OrthoDB" id="70588at2759"/>
<dbReference type="PANTHER" id="PTHR46052:SF3">
    <property type="entry name" value="PHOSDUCIN"/>
    <property type="match status" value="1"/>
</dbReference>
<evidence type="ECO:0000313" key="16">
    <source>
        <dbReference type="Proteomes" id="UP001142489"/>
    </source>
</evidence>
<evidence type="ECO:0000256" key="8">
    <source>
        <dbReference type="ARBA" id="ARBA00022606"/>
    </source>
</evidence>
<dbReference type="GO" id="GO:0005634">
    <property type="term" value="C:nucleus"/>
    <property type="evidence" value="ECO:0007669"/>
    <property type="project" value="UniProtKB-SubCell"/>
</dbReference>
<evidence type="ECO:0000256" key="6">
    <source>
        <dbReference type="ARBA" id="ARBA00022490"/>
    </source>
</evidence>
<keyword evidence="12" id="KW-0844">Vision</keyword>
<evidence type="ECO:0000256" key="10">
    <source>
        <dbReference type="ARBA" id="ARBA00023242"/>
    </source>
</evidence>
<dbReference type="PANTHER" id="PTHR46052">
    <property type="entry name" value="PHOSDUCIN-LIKE PROTEIN"/>
    <property type="match status" value="1"/>
</dbReference>
<dbReference type="GO" id="GO:0001917">
    <property type="term" value="C:photoreceptor inner segment"/>
    <property type="evidence" value="ECO:0007669"/>
    <property type="project" value="UniProtKB-SubCell"/>
</dbReference>
<dbReference type="SUPFAM" id="SSF52833">
    <property type="entry name" value="Thioredoxin-like"/>
    <property type="match status" value="1"/>
</dbReference>
<dbReference type="Gene3D" id="3.40.30.10">
    <property type="entry name" value="Glutaredoxin"/>
    <property type="match status" value="1"/>
</dbReference>
<dbReference type="Pfam" id="PF02114">
    <property type="entry name" value="Phosducin"/>
    <property type="match status" value="1"/>
</dbReference>
<dbReference type="PRINTS" id="PR00677">
    <property type="entry name" value="PHOSDUCIN"/>
</dbReference>
<dbReference type="GO" id="GO:0008277">
    <property type="term" value="P:regulation of G protein-coupled receptor signaling pathway"/>
    <property type="evidence" value="ECO:0007669"/>
    <property type="project" value="InterPro"/>
</dbReference>
<keyword evidence="11" id="KW-0966">Cell projection</keyword>
<evidence type="ECO:0000313" key="15">
    <source>
        <dbReference type="EMBL" id="KAJ7332340.1"/>
    </source>
</evidence>
<comment type="similarity">
    <text evidence="5">Belongs to the phosducin family.</text>
</comment>
<dbReference type="GO" id="GO:0003676">
    <property type="term" value="F:nucleic acid binding"/>
    <property type="evidence" value="ECO:0007669"/>
    <property type="project" value="InterPro"/>
</dbReference>
<protein>
    <recommendedName>
        <fullName evidence="13">Phosducin</fullName>
    </recommendedName>
</protein>
<accession>A0A9Q1B3L2</accession>
<dbReference type="CDD" id="cd02987">
    <property type="entry name" value="Phd_like_Phd"/>
    <property type="match status" value="1"/>
</dbReference>
<sequence length="293" mass="33758">MTTALLKKLTVKMMDWPSMFPDLNPIEHLWGILKQKVELVATMEEQRELSLEDEFEAPEASHTGPKGVINDWRKFKLESKDTKALPLSKKEILIRQMSSPYRAHSKDDKDTRERFSRKMSMQEYELINDDKEDENCLQKYRKRCMQDMHQRLSFGPKYGYLLELQSGEQFLEAVEKERKTTTVIVHIYEDEVKGCEALNSSLTCLAAEYSTVKFCKIKASNTGAGDRFSTDVLPTLLVYRAGELVSNFISVTEHFNEEFFAGDVEAFLNEYSLLPEKDLPGLGNGNLEEQEVE</sequence>
<evidence type="ECO:0000256" key="7">
    <source>
        <dbReference type="ARBA" id="ARBA00022553"/>
    </source>
</evidence>
<evidence type="ECO:0000256" key="11">
    <source>
        <dbReference type="ARBA" id="ARBA00023273"/>
    </source>
</evidence>
<comment type="subcellular location">
    <subcellularLocation>
        <location evidence="3">Cell projection</location>
        <location evidence="3">Cilium</location>
        <location evidence="3">Photoreceptor outer segment</location>
    </subcellularLocation>
    <subcellularLocation>
        <location evidence="4">Cytoplasm</location>
        <location evidence="4">Cytosol</location>
    </subcellularLocation>
    <subcellularLocation>
        <location evidence="1">Nucleus</location>
    </subcellularLocation>
    <subcellularLocation>
        <location evidence="2">Photoreceptor inner segment</location>
    </subcellularLocation>
</comment>
<keyword evidence="16" id="KW-1185">Reference proteome</keyword>
<dbReference type="Gene3D" id="3.30.420.10">
    <property type="entry name" value="Ribonuclease H-like superfamily/Ribonuclease H"/>
    <property type="match status" value="1"/>
</dbReference>
<keyword evidence="10" id="KW-0539">Nucleus</keyword>
<dbReference type="InterPro" id="IPR024253">
    <property type="entry name" value="Phosducin_thioredoxin-like_dom"/>
</dbReference>
<comment type="caution">
    <text evidence="15">The sequence shown here is derived from an EMBL/GenBank/DDBJ whole genome shotgun (WGS) entry which is preliminary data.</text>
</comment>
<dbReference type="InterPro" id="IPR023196">
    <property type="entry name" value="Phosducin_N_dom_sf"/>
</dbReference>
<evidence type="ECO:0000256" key="3">
    <source>
        <dbReference type="ARBA" id="ARBA00004504"/>
    </source>
</evidence>
<dbReference type="InterPro" id="IPR036397">
    <property type="entry name" value="RNaseH_sf"/>
</dbReference>